<dbReference type="Pfam" id="PF05572">
    <property type="entry name" value="Peptidase_M43"/>
    <property type="match status" value="1"/>
</dbReference>
<dbReference type="Gene3D" id="3.40.390.10">
    <property type="entry name" value="Collagenase (Catalytic Domain)"/>
    <property type="match status" value="1"/>
</dbReference>
<name>A0AAJ3ZKP1_9FLAO</name>
<dbReference type="GO" id="GO:0046872">
    <property type="term" value="F:metal ion binding"/>
    <property type="evidence" value="ECO:0007669"/>
    <property type="project" value="UniProtKB-KW"/>
</dbReference>
<organism evidence="10 11">
    <name type="scientific">Flavobacterium columnare</name>
    <dbReference type="NCBI Taxonomy" id="996"/>
    <lineage>
        <taxon>Bacteria</taxon>
        <taxon>Pseudomonadati</taxon>
        <taxon>Bacteroidota</taxon>
        <taxon>Flavobacteriia</taxon>
        <taxon>Flavobacteriales</taxon>
        <taxon>Flavobacteriaceae</taxon>
        <taxon>Flavobacterium</taxon>
    </lineage>
</organism>
<dbReference type="PANTHER" id="PTHR47466">
    <property type="match status" value="1"/>
</dbReference>
<evidence type="ECO:0000256" key="4">
    <source>
        <dbReference type="ARBA" id="ARBA00022729"/>
    </source>
</evidence>
<dbReference type="GO" id="GO:0006508">
    <property type="term" value="P:proteolysis"/>
    <property type="evidence" value="ECO:0007669"/>
    <property type="project" value="UniProtKB-KW"/>
</dbReference>
<dbReference type="AlphaFoldDB" id="A0AAJ3ZKP1"/>
<keyword evidence="7" id="KW-0482">Metalloprotease</keyword>
<dbReference type="GO" id="GO:0008237">
    <property type="term" value="F:metallopeptidase activity"/>
    <property type="evidence" value="ECO:0007669"/>
    <property type="project" value="UniProtKB-KW"/>
</dbReference>
<accession>A0AAJ3ZKP1</accession>
<dbReference type="Proteomes" id="UP000304840">
    <property type="component" value="Chromosome"/>
</dbReference>
<feature type="domain" description="Peptidase M43 pregnancy-associated plasma-A" evidence="9">
    <location>
        <begin position="179"/>
        <end position="333"/>
    </location>
</feature>
<evidence type="ECO:0000256" key="1">
    <source>
        <dbReference type="ARBA" id="ARBA00008721"/>
    </source>
</evidence>
<keyword evidence="6" id="KW-0862">Zinc</keyword>
<gene>
    <name evidence="10" type="ORF">UN65_15005</name>
</gene>
<keyword evidence="3" id="KW-0479">Metal-binding</keyword>
<dbReference type="InterPro" id="IPR008754">
    <property type="entry name" value="Peptidase_M43"/>
</dbReference>
<evidence type="ECO:0000256" key="5">
    <source>
        <dbReference type="ARBA" id="ARBA00022801"/>
    </source>
</evidence>
<dbReference type="InterPro" id="IPR024079">
    <property type="entry name" value="MetalloPept_cat_dom_sf"/>
</dbReference>
<reference evidence="10 11" key="2">
    <citation type="submission" date="2019-05" db="EMBL/GenBank/DDBJ databases">
        <authorList>
            <person name="Ravantti J.J."/>
        </authorList>
    </citation>
    <scope>NUCLEOTIDE SEQUENCE [LARGE SCALE GENOMIC DNA]</scope>
    <source>
        <strain evidence="10 11">B185</strain>
    </source>
</reference>
<dbReference type="RefSeq" id="WP_138425545.1">
    <property type="nucleotide sequence ID" value="NZ_CP010992.1"/>
</dbReference>
<evidence type="ECO:0000256" key="6">
    <source>
        <dbReference type="ARBA" id="ARBA00022833"/>
    </source>
</evidence>
<reference evidence="11" key="1">
    <citation type="submission" date="2016-03" db="EMBL/GenBank/DDBJ databases">
        <title>Flavobacterium columnare strain B185, complete genome.</title>
        <authorList>
            <person name="Sundberg L.-R."/>
            <person name="Papponen P."/>
            <person name="Laanto E."/>
        </authorList>
    </citation>
    <scope>NUCLEOTIDE SEQUENCE [LARGE SCALE GENOMIC DNA]</scope>
    <source>
        <strain evidence="11">B185</strain>
    </source>
</reference>
<dbReference type="EMBL" id="CP010992">
    <property type="protein sequence ID" value="QCV57185.1"/>
    <property type="molecule type" value="Genomic_DNA"/>
</dbReference>
<evidence type="ECO:0000256" key="3">
    <source>
        <dbReference type="ARBA" id="ARBA00022723"/>
    </source>
</evidence>
<keyword evidence="8" id="KW-1015">Disulfide bond</keyword>
<comment type="similarity">
    <text evidence="1">Belongs to the peptidase M43B family.</text>
</comment>
<sequence length="650" mass="73770">MKVNYTIVSLFVFLISFVSKGQDKEEEKAVRCSTIEYEKYLQKEHPKRANLDQFEKWLNPFIQKQANSRSVFNGVVTIPVVVHVVHSGQDVGQAPNIDDKQVISQIEVLNNDFRKKTNTPGHNTHPNGADLEIQFALAQVDPLGNPTNGIDRVYYNHVKWVETEPNIKGDIDLVLKPETVWDSSLYLNIWVVDFKNSKLLGQAQFPSMANVPGLNEDGAEATDGVVVNYLNFGSREIYPNGIYKGFQYDKGRTATHEIGHWLGLRHIWGDSYCGDDFCADTPQAHDSNLDCPTILSCAGTEDEMVQNYMDYTDDTCMNIFTQNQKDRIRAVLASSPRRRTIVNSEKEKPILLLVNDAEIKIEKQYTGFSNLCVNEPRKVSIINRGINDINNVLIKYRFNNQTTKDINWKGVLKPNQYTLMSIPEIGVENDILSVEIIEVNGVNDTRSSNNFAKVQIINTAQPESFFYDEINLELQLDNKGEDITWELLDSSGKILHSGGPYNDNEPILIQETWNLEDKECYTFTIKDKRADGLCCDNGEGYYQIGYKDNIIIREGRFSESSTKGFRIKHLSDQIILEQNPVGDELYYLFGSKIGKIGIGKIFDLTGKLIKEFKVEKNSVKPEIVSHLSSGFYLFQVITESNSDAVIFVKK</sequence>
<evidence type="ECO:0000256" key="2">
    <source>
        <dbReference type="ARBA" id="ARBA00022670"/>
    </source>
</evidence>
<dbReference type="SUPFAM" id="SSF55486">
    <property type="entry name" value="Metalloproteases ('zincins'), catalytic domain"/>
    <property type="match status" value="1"/>
</dbReference>
<evidence type="ECO:0000313" key="10">
    <source>
        <dbReference type="EMBL" id="QCV57185.1"/>
    </source>
</evidence>
<proteinExistence type="inferred from homology"/>
<keyword evidence="5" id="KW-0378">Hydrolase</keyword>
<dbReference type="PANTHER" id="PTHR47466:SF1">
    <property type="entry name" value="METALLOPROTEASE MEP1 (AFU_ORTHOLOGUE AFUA_1G07730)-RELATED"/>
    <property type="match status" value="1"/>
</dbReference>
<protein>
    <recommendedName>
        <fullName evidence="9">Peptidase M43 pregnancy-associated plasma-A domain-containing protein</fullName>
    </recommendedName>
</protein>
<dbReference type="CDD" id="cd04275">
    <property type="entry name" value="ZnMc_pappalysin_like"/>
    <property type="match status" value="1"/>
</dbReference>
<keyword evidence="4" id="KW-0732">Signal</keyword>
<evidence type="ECO:0000259" key="9">
    <source>
        <dbReference type="Pfam" id="PF05572"/>
    </source>
</evidence>
<evidence type="ECO:0000256" key="7">
    <source>
        <dbReference type="ARBA" id="ARBA00023049"/>
    </source>
</evidence>
<evidence type="ECO:0000313" key="11">
    <source>
        <dbReference type="Proteomes" id="UP000304840"/>
    </source>
</evidence>
<evidence type="ECO:0000256" key="8">
    <source>
        <dbReference type="ARBA" id="ARBA00023157"/>
    </source>
</evidence>
<keyword evidence="2" id="KW-0645">Protease</keyword>